<protein>
    <recommendedName>
        <fullName evidence="3">Cytokinin riboside 5'-monophosphate phosphoribohydrolase</fullName>
        <ecNumber evidence="3">3.2.2.n1</ecNumber>
    </recommendedName>
</protein>
<dbReference type="InterPro" id="IPR031100">
    <property type="entry name" value="LOG_fam"/>
</dbReference>
<dbReference type="NCBIfam" id="TIGR00730">
    <property type="entry name" value="Rossman fold protein, TIGR00730 family"/>
    <property type="match status" value="1"/>
</dbReference>
<dbReference type="EC" id="3.2.2.n1" evidence="3"/>
<evidence type="ECO:0000313" key="5">
    <source>
        <dbReference type="Proteomes" id="UP000093336"/>
    </source>
</evidence>
<evidence type="ECO:0000313" key="4">
    <source>
        <dbReference type="EMBL" id="OCH99547.1"/>
    </source>
</evidence>
<accession>A0ABX2XY19</accession>
<dbReference type="EMBL" id="LYOZ01000001">
    <property type="protein sequence ID" value="OCH99547.1"/>
    <property type="molecule type" value="Genomic_DNA"/>
</dbReference>
<keyword evidence="5" id="KW-1185">Reference proteome</keyword>
<proteinExistence type="inferred from homology"/>
<dbReference type="InterPro" id="IPR005269">
    <property type="entry name" value="LOG"/>
</dbReference>
<dbReference type="SUPFAM" id="SSF102405">
    <property type="entry name" value="MCP/YpsA-like"/>
    <property type="match status" value="1"/>
</dbReference>
<evidence type="ECO:0000256" key="1">
    <source>
        <dbReference type="ARBA" id="ARBA00000274"/>
    </source>
</evidence>
<comment type="caution">
    <text evidence="4">The sequence shown here is derived from an EMBL/GenBank/DDBJ whole genome shotgun (WGS) entry which is preliminary data.</text>
</comment>
<dbReference type="PANTHER" id="PTHR31223:SF70">
    <property type="entry name" value="LOG FAMILY PROTEIN YJL055W"/>
    <property type="match status" value="1"/>
</dbReference>
<evidence type="ECO:0000256" key="3">
    <source>
        <dbReference type="RuleBase" id="RU363015"/>
    </source>
</evidence>
<evidence type="ECO:0000256" key="2">
    <source>
        <dbReference type="ARBA" id="ARBA00006763"/>
    </source>
</evidence>
<keyword evidence="3" id="KW-0203">Cytokinin biosynthesis</keyword>
<dbReference type="Proteomes" id="UP000093336">
    <property type="component" value="Unassembled WGS sequence"/>
</dbReference>
<gene>
    <name evidence="4" type="ORF">A8135_06920</name>
</gene>
<sequence length="199" mass="21710">MTTVCVYLGANSGNNDQFSEATVLLAKELADMGFTLVYGGSSLGMMGLLATTVKEHGGKVIGIITKQLIEREKPLGVLDELHIVDTMQERKRMMQQLADIFIVMPGGLGTLEEAFETWNAIKIGELKKSIGFLNVNGYFDGLFSFIGNCEQNGLLLKKDGDIPIVQPSVQSLLAKMIAPPKEIAEVNNTSLNMEQPQFI</sequence>
<comment type="similarity">
    <text evidence="2 3">Belongs to the LOG family.</text>
</comment>
<dbReference type="Gene3D" id="3.40.50.450">
    <property type="match status" value="1"/>
</dbReference>
<dbReference type="PANTHER" id="PTHR31223">
    <property type="entry name" value="LOG FAMILY PROTEIN YJL055W"/>
    <property type="match status" value="1"/>
</dbReference>
<organism evidence="4 5">
    <name type="scientific">Legionella jamestowniensis</name>
    <dbReference type="NCBI Taxonomy" id="455"/>
    <lineage>
        <taxon>Bacteria</taxon>
        <taxon>Pseudomonadati</taxon>
        <taxon>Pseudomonadota</taxon>
        <taxon>Gammaproteobacteria</taxon>
        <taxon>Legionellales</taxon>
        <taxon>Legionellaceae</taxon>
        <taxon>Legionella</taxon>
    </lineage>
</organism>
<name>A0ABX2XY19_9GAMM</name>
<comment type="catalytic activity">
    <reaction evidence="1">
        <text>AMP + H2O = D-ribose 5-phosphate + adenine</text>
        <dbReference type="Rhea" id="RHEA:20129"/>
        <dbReference type="ChEBI" id="CHEBI:15377"/>
        <dbReference type="ChEBI" id="CHEBI:16708"/>
        <dbReference type="ChEBI" id="CHEBI:78346"/>
        <dbReference type="ChEBI" id="CHEBI:456215"/>
        <dbReference type="EC" id="3.2.2.4"/>
    </reaction>
</comment>
<keyword evidence="3" id="KW-0378">Hydrolase</keyword>
<dbReference type="Pfam" id="PF03641">
    <property type="entry name" value="Lysine_decarbox"/>
    <property type="match status" value="1"/>
</dbReference>
<reference evidence="4 5" key="1">
    <citation type="submission" date="2016-05" db="EMBL/GenBank/DDBJ databases">
        <authorList>
            <person name="Prochazka B."/>
            <person name="Indra A."/>
            <person name="Hasenberger P."/>
            <person name="Blaschitz M."/>
            <person name="Wagner L."/>
            <person name="Wewalka G."/>
            <person name="Sorschag S."/>
            <person name="Schmid D."/>
            <person name="Ruppitsch W."/>
        </authorList>
    </citation>
    <scope>NUCLEOTIDE SEQUENCE [LARGE SCALE GENOMIC DNA]</scope>
    <source>
        <strain evidence="4 5">974010_12</strain>
    </source>
</reference>